<name>A0A670IX85_PODMU</name>
<dbReference type="Proteomes" id="UP000472272">
    <property type="component" value="Chromosome 11"/>
</dbReference>
<reference evidence="1" key="2">
    <citation type="submission" date="2025-08" db="UniProtKB">
        <authorList>
            <consortium name="Ensembl"/>
        </authorList>
    </citation>
    <scope>IDENTIFICATION</scope>
</reference>
<evidence type="ECO:0000313" key="1">
    <source>
        <dbReference type="Ensembl" id="ENSPMRP00000015792.1"/>
    </source>
</evidence>
<protein>
    <submittedName>
        <fullName evidence="1">Uncharacterized protein</fullName>
    </submittedName>
</protein>
<organism evidence="1 2">
    <name type="scientific">Podarcis muralis</name>
    <name type="common">Wall lizard</name>
    <name type="synonym">Lacerta muralis</name>
    <dbReference type="NCBI Taxonomy" id="64176"/>
    <lineage>
        <taxon>Eukaryota</taxon>
        <taxon>Metazoa</taxon>
        <taxon>Chordata</taxon>
        <taxon>Craniata</taxon>
        <taxon>Vertebrata</taxon>
        <taxon>Euteleostomi</taxon>
        <taxon>Lepidosauria</taxon>
        <taxon>Squamata</taxon>
        <taxon>Bifurcata</taxon>
        <taxon>Unidentata</taxon>
        <taxon>Episquamata</taxon>
        <taxon>Laterata</taxon>
        <taxon>Lacertibaenia</taxon>
        <taxon>Lacertidae</taxon>
        <taxon>Podarcis</taxon>
    </lineage>
</organism>
<dbReference type="AlphaFoldDB" id="A0A670IX85"/>
<evidence type="ECO:0000313" key="2">
    <source>
        <dbReference type="Proteomes" id="UP000472272"/>
    </source>
</evidence>
<keyword evidence="2" id="KW-1185">Reference proteome</keyword>
<proteinExistence type="predicted"/>
<reference evidence="1 2" key="1">
    <citation type="journal article" date="2019" name="Proc. Natl. Acad. Sci. U.S.A.">
        <title>Regulatory changes in pterin and carotenoid genes underlie balanced color polymorphisms in the wall lizard.</title>
        <authorList>
            <person name="Andrade P."/>
            <person name="Pinho C."/>
            <person name="Perez I de Lanuza G."/>
            <person name="Afonso S."/>
            <person name="Brejcha J."/>
            <person name="Rubin C.J."/>
            <person name="Wallerman O."/>
            <person name="Pereira P."/>
            <person name="Sabatino S.J."/>
            <person name="Bellati A."/>
            <person name="Pellitteri-Rosa D."/>
            <person name="Bosakova Z."/>
            <person name="Bunikis I."/>
            <person name="Carretero M.A."/>
            <person name="Feiner N."/>
            <person name="Marsik P."/>
            <person name="Pauperio F."/>
            <person name="Salvi D."/>
            <person name="Soler L."/>
            <person name="While G.M."/>
            <person name="Uller T."/>
            <person name="Font E."/>
            <person name="Andersson L."/>
            <person name="Carneiro M."/>
        </authorList>
    </citation>
    <scope>NUCLEOTIDE SEQUENCE</scope>
</reference>
<dbReference type="Ensembl" id="ENSPMRT00000016864.1">
    <property type="protein sequence ID" value="ENSPMRP00000015792.1"/>
    <property type="gene ID" value="ENSPMRG00000010553.1"/>
</dbReference>
<accession>A0A670IX85</accession>
<sequence>MFQNDSVHLFPMIWKDYKYFQVCLGLHQSNIIILCVWVSNCLRDCLQTTTYNLYALKFQGTASEMLRSHCSV</sequence>
<reference evidence="1" key="3">
    <citation type="submission" date="2025-09" db="UniProtKB">
        <authorList>
            <consortium name="Ensembl"/>
        </authorList>
    </citation>
    <scope>IDENTIFICATION</scope>
</reference>